<evidence type="ECO:0000313" key="2">
    <source>
        <dbReference type="EMBL" id="KAB5594572.1"/>
    </source>
</evidence>
<feature type="compositionally biased region" description="Basic and acidic residues" evidence="1">
    <location>
        <begin position="85"/>
        <end position="103"/>
    </location>
</feature>
<protein>
    <submittedName>
        <fullName evidence="2">Uncharacterized protein</fullName>
    </submittedName>
</protein>
<proteinExistence type="predicted"/>
<sequence length="103" mass="11372">MSSDSKNAESGTRTQGGSLNELRGVEEVLNNANSILDREDEEFSEQELLHLLKQLDAAELVAEQIESRVDNILRNLENMQDGPEAEQRDMDNAKEARAGEAGS</sequence>
<feature type="region of interest" description="Disordered" evidence="1">
    <location>
        <begin position="1"/>
        <end position="24"/>
    </location>
</feature>
<dbReference type="EMBL" id="SSOP01000019">
    <property type="protein sequence ID" value="KAB5594572.1"/>
    <property type="molecule type" value="Genomic_DNA"/>
</dbReference>
<name>A0A5N5QS34_9AGAM</name>
<evidence type="ECO:0000256" key="1">
    <source>
        <dbReference type="SAM" id="MobiDB-lite"/>
    </source>
</evidence>
<gene>
    <name evidence="2" type="ORF">CTheo_2055</name>
</gene>
<keyword evidence="3" id="KW-1185">Reference proteome</keyword>
<reference evidence="2 3" key="1">
    <citation type="journal article" date="2019" name="Fungal Biol. Biotechnol.">
        <title>Draft genome sequence of fastidious pathogen Ceratobasidium theobromae, which causes vascular-streak dieback in Theobroma cacao.</title>
        <authorList>
            <person name="Ali S.S."/>
            <person name="Asman A."/>
            <person name="Shao J."/>
            <person name="Firmansyah A.P."/>
            <person name="Susilo A.W."/>
            <person name="Rosmana A."/>
            <person name="McMahon P."/>
            <person name="Junaid M."/>
            <person name="Guest D."/>
            <person name="Kheng T.Y."/>
            <person name="Meinhardt L.W."/>
            <person name="Bailey B.A."/>
        </authorList>
    </citation>
    <scope>NUCLEOTIDE SEQUENCE [LARGE SCALE GENOMIC DNA]</scope>
    <source>
        <strain evidence="2 3">CT2</strain>
    </source>
</reference>
<feature type="compositionally biased region" description="Polar residues" evidence="1">
    <location>
        <begin position="1"/>
        <end position="18"/>
    </location>
</feature>
<dbReference type="AlphaFoldDB" id="A0A5N5QS34"/>
<accession>A0A5N5QS34</accession>
<dbReference type="Proteomes" id="UP000383932">
    <property type="component" value="Unassembled WGS sequence"/>
</dbReference>
<feature type="region of interest" description="Disordered" evidence="1">
    <location>
        <begin position="78"/>
        <end position="103"/>
    </location>
</feature>
<dbReference type="OrthoDB" id="2595043at2759"/>
<comment type="caution">
    <text evidence="2">The sequence shown here is derived from an EMBL/GenBank/DDBJ whole genome shotgun (WGS) entry which is preliminary data.</text>
</comment>
<evidence type="ECO:0000313" key="3">
    <source>
        <dbReference type="Proteomes" id="UP000383932"/>
    </source>
</evidence>
<organism evidence="2 3">
    <name type="scientific">Ceratobasidium theobromae</name>
    <dbReference type="NCBI Taxonomy" id="1582974"/>
    <lineage>
        <taxon>Eukaryota</taxon>
        <taxon>Fungi</taxon>
        <taxon>Dikarya</taxon>
        <taxon>Basidiomycota</taxon>
        <taxon>Agaricomycotina</taxon>
        <taxon>Agaricomycetes</taxon>
        <taxon>Cantharellales</taxon>
        <taxon>Ceratobasidiaceae</taxon>
        <taxon>Ceratobasidium</taxon>
    </lineage>
</organism>